<gene>
    <name evidence="1" type="ORF">B296_00013319</name>
</gene>
<comment type="caution">
    <text evidence="1">The sequence shown here is derived from an EMBL/GenBank/DDBJ whole genome shotgun (WGS) entry which is preliminary data.</text>
</comment>
<sequence>MKSYALGEIPSLSDRITIVRQLWDLTRDVLVCATITISVCDPSKHALNHLIVLSFSDLFSVPMMDDVLWRILVNIVILFKDSREHHHNAHISRESWPLDGMEFETLKERHAKRNPEDLIIDYGS</sequence>
<name>A0A427B162_ENSVE</name>
<dbReference type="AlphaFoldDB" id="A0A427B162"/>
<evidence type="ECO:0000313" key="1">
    <source>
        <dbReference type="EMBL" id="RRT82251.1"/>
    </source>
</evidence>
<dbReference type="EMBL" id="AMZH03000731">
    <property type="protein sequence ID" value="RRT82251.1"/>
    <property type="molecule type" value="Genomic_DNA"/>
</dbReference>
<protein>
    <submittedName>
        <fullName evidence="1">Uncharacterized protein</fullName>
    </submittedName>
</protein>
<reference evidence="1 2" key="1">
    <citation type="journal article" date="2014" name="Agronomy (Basel)">
        <title>A Draft Genome Sequence for Ensete ventricosum, the Drought-Tolerant Tree Against Hunger.</title>
        <authorList>
            <person name="Harrison J."/>
            <person name="Moore K.A."/>
            <person name="Paszkiewicz K."/>
            <person name="Jones T."/>
            <person name="Grant M."/>
            <person name="Ambacheew D."/>
            <person name="Muzemil S."/>
            <person name="Studholme D.J."/>
        </authorList>
    </citation>
    <scope>NUCLEOTIDE SEQUENCE [LARGE SCALE GENOMIC DNA]</scope>
</reference>
<organism evidence="1 2">
    <name type="scientific">Ensete ventricosum</name>
    <name type="common">Abyssinian banana</name>
    <name type="synonym">Musa ensete</name>
    <dbReference type="NCBI Taxonomy" id="4639"/>
    <lineage>
        <taxon>Eukaryota</taxon>
        <taxon>Viridiplantae</taxon>
        <taxon>Streptophyta</taxon>
        <taxon>Embryophyta</taxon>
        <taxon>Tracheophyta</taxon>
        <taxon>Spermatophyta</taxon>
        <taxon>Magnoliopsida</taxon>
        <taxon>Liliopsida</taxon>
        <taxon>Zingiberales</taxon>
        <taxon>Musaceae</taxon>
        <taxon>Ensete</taxon>
    </lineage>
</organism>
<dbReference type="Proteomes" id="UP000287651">
    <property type="component" value="Unassembled WGS sequence"/>
</dbReference>
<proteinExistence type="predicted"/>
<accession>A0A427B162</accession>
<evidence type="ECO:0000313" key="2">
    <source>
        <dbReference type="Proteomes" id="UP000287651"/>
    </source>
</evidence>